<feature type="transmembrane region" description="Helical" evidence="7">
    <location>
        <begin position="12"/>
        <end position="36"/>
    </location>
</feature>
<dbReference type="RefSeq" id="WP_014456382.1">
    <property type="nucleotide sequence ID" value="NC_017098.1"/>
</dbReference>
<dbReference type="PATRIC" id="fig|889378.3.peg.2343"/>
<dbReference type="InterPro" id="IPR037294">
    <property type="entry name" value="ABC_BtuC-like"/>
</dbReference>
<dbReference type="STRING" id="889378.Spiaf_2368"/>
<dbReference type="EMBL" id="CP003282">
    <property type="protein sequence ID" value="AFG38400.1"/>
    <property type="molecule type" value="Genomic_DNA"/>
</dbReference>
<evidence type="ECO:0000313" key="9">
    <source>
        <dbReference type="Proteomes" id="UP000007383"/>
    </source>
</evidence>
<sequence length="269" mass="28417">MSWLIVPLQYEFMRSAMLAAVLVAVACSTIGVYVVFRRMAFIGDALAHTVLPGLVVAYLNQLSMIGGAIIAGIASALAIGKITADRTVSEDTAIGITFSGMFALGILLMSRTGSFRDLSHMLFGNILGVGQTQLYMIAAIALVVPVALYFLHKELELSSYDPSHAEVIGLKIDRVRYLLLILLALTVVSGVTAVGVVLTSALIITPAAAASLLTRRLVPMILLSAAIGIVSGIGGLYWSFYWNVSSGAAIVLICTGLFAVAAAIERLQR</sequence>
<evidence type="ECO:0000256" key="7">
    <source>
        <dbReference type="SAM" id="Phobius"/>
    </source>
</evidence>
<evidence type="ECO:0000256" key="5">
    <source>
        <dbReference type="ARBA" id="ARBA00023136"/>
    </source>
</evidence>
<dbReference type="PANTHER" id="PTHR30477">
    <property type="entry name" value="ABC-TRANSPORTER METAL-BINDING PROTEIN"/>
    <property type="match status" value="1"/>
</dbReference>
<evidence type="ECO:0000256" key="6">
    <source>
        <dbReference type="RuleBase" id="RU003943"/>
    </source>
</evidence>
<dbReference type="InterPro" id="IPR001626">
    <property type="entry name" value="ABC_TroCD"/>
</dbReference>
<accession>H9ULK7</accession>
<evidence type="ECO:0000256" key="1">
    <source>
        <dbReference type="ARBA" id="ARBA00004141"/>
    </source>
</evidence>
<feature type="transmembrane region" description="Helical" evidence="7">
    <location>
        <begin position="92"/>
        <end position="110"/>
    </location>
</feature>
<evidence type="ECO:0000256" key="2">
    <source>
        <dbReference type="ARBA" id="ARBA00008034"/>
    </source>
</evidence>
<proteinExistence type="inferred from homology"/>
<dbReference type="Gene3D" id="1.10.3470.10">
    <property type="entry name" value="ABC transporter involved in vitamin B12 uptake, BtuC"/>
    <property type="match status" value="1"/>
</dbReference>
<dbReference type="CDD" id="cd06550">
    <property type="entry name" value="TM_ABC_iron-siderophores_like"/>
    <property type="match status" value="1"/>
</dbReference>
<dbReference type="OrthoDB" id="9798540at2"/>
<feature type="transmembrane region" description="Helical" evidence="7">
    <location>
        <begin position="57"/>
        <end position="80"/>
    </location>
</feature>
<dbReference type="SUPFAM" id="SSF81345">
    <property type="entry name" value="ABC transporter involved in vitamin B12 uptake, BtuC"/>
    <property type="match status" value="1"/>
</dbReference>
<dbReference type="Proteomes" id="UP000007383">
    <property type="component" value="Chromosome"/>
</dbReference>
<evidence type="ECO:0000313" key="8">
    <source>
        <dbReference type="EMBL" id="AFG38400.1"/>
    </source>
</evidence>
<gene>
    <name evidence="8" type="ordered locus">Spiaf_2368</name>
</gene>
<dbReference type="PANTHER" id="PTHR30477:SF13">
    <property type="entry name" value="IRON TRANSPORT SYSTEM MEMBRANE PROTEIN HI_0360-RELATED"/>
    <property type="match status" value="1"/>
</dbReference>
<keyword evidence="9" id="KW-1185">Reference proteome</keyword>
<reference evidence="9" key="1">
    <citation type="journal article" date="2013" name="Stand. Genomic Sci.">
        <title>Complete genome sequence of the halophilic bacterium Spirochaeta africana type strain (Z-7692(T)) from the alkaline Lake Magadi in the East African Rift.</title>
        <authorList>
            <person name="Liolos K."/>
            <person name="Abt B."/>
            <person name="Scheuner C."/>
            <person name="Teshima H."/>
            <person name="Held B."/>
            <person name="Lapidus A."/>
            <person name="Nolan M."/>
            <person name="Lucas S."/>
            <person name="Deshpande S."/>
            <person name="Cheng J.F."/>
            <person name="Tapia R."/>
            <person name="Goodwin L.A."/>
            <person name="Pitluck S."/>
            <person name="Pagani I."/>
            <person name="Ivanova N."/>
            <person name="Mavromatis K."/>
            <person name="Mikhailova N."/>
            <person name="Huntemann M."/>
            <person name="Pati A."/>
            <person name="Chen A."/>
            <person name="Palaniappan K."/>
            <person name="Land M."/>
            <person name="Rohde M."/>
            <person name="Tindall B.J."/>
            <person name="Detter J.C."/>
            <person name="Goker M."/>
            <person name="Bristow J."/>
            <person name="Eisen J.A."/>
            <person name="Markowitz V."/>
            <person name="Hugenholtz P."/>
            <person name="Woyke T."/>
            <person name="Klenk H.P."/>
            <person name="Kyrpides N.C."/>
        </authorList>
    </citation>
    <scope>NUCLEOTIDE SEQUENCE</scope>
    <source>
        <strain evidence="9">ATCC 700263 / DSM 8902 / Z-7692</strain>
    </source>
</reference>
<organism evidence="8 9">
    <name type="scientific">Spirochaeta africana (strain ATCC 700263 / DSM 8902 / Z-7692)</name>
    <dbReference type="NCBI Taxonomy" id="889378"/>
    <lineage>
        <taxon>Bacteria</taxon>
        <taxon>Pseudomonadati</taxon>
        <taxon>Spirochaetota</taxon>
        <taxon>Spirochaetia</taxon>
        <taxon>Spirochaetales</taxon>
        <taxon>Spirochaetaceae</taxon>
        <taxon>Spirochaeta</taxon>
    </lineage>
</organism>
<dbReference type="KEGG" id="sfc:Spiaf_2368"/>
<name>H9ULK7_SPIAZ</name>
<keyword evidence="6" id="KW-0813">Transport</keyword>
<feature type="transmembrane region" description="Helical" evidence="7">
    <location>
        <begin position="217"/>
        <end position="238"/>
    </location>
</feature>
<dbReference type="Pfam" id="PF00950">
    <property type="entry name" value="ABC-3"/>
    <property type="match status" value="1"/>
</dbReference>
<feature type="transmembrane region" description="Helical" evidence="7">
    <location>
        <begin position="244"/>
        <end position="264"/>
    </location>
</feature>
<evidence type="ECO:0000256" key="3">
    <source>
        <dbReference type="ARBA" id="ARBA00022692"/>
    </source>
</evidence>
<feature type="transmembrane region" description="Helical" evidence="7">
    <location>
        <begin position="122"/>
        <end position="151"/>
    </location>
</feature>
<keyword evidence="5 7" id="KW-0472">Membrane</keyword>
<comment type="subcellular location">
    <subcellularLocation>
        <location evidence="6">Cell membrane</location>
        <topology evidence="6">Multi-pass membrane protein</topology>
    </subcellularLocation>
    <subcellularLocation>
        <location evidence="1">Membrane</location>
        <topology evidence="1">Multi-pass membrane protein</topology>
    </subcellularLocation>
</comment>
<keyword evidence="3 6" id="KW-0812">Transmembrane</keyword>
<comment type="similarity">
    <text evidence="2 6">Belongs to the ABC-3 integral membrane protein family.</text>
</comment>
<keyword evidence="4 7" id="KW-1133">Transmembrane helix</keyword>
<evidence type="ECO:0000256" key="4">
    <source>
        <dbReference type="ARBA" id="ARBA00022989"/>
    </source>
</evidence>
<dbReference type="GO" id="GO:0010043">
    <property type="term" value="P:response to zinc ion"/>
    <property type="evidence" value="ECO:0007669"/>
    <property type="project" value="TreeGrafter"/>
</dbReference>
<dbReference type="eggNOG" id="COG1108">
    <property type="taxonomic scope" value="Bacteria"/>
</dbReference>
<dbReference type="AlphaFoldDB" id="H9ULK7"/>
<dbReference type="HOGENOM" id="CLU_028808_4_0_12"/>
<dbReference type="GO" id="GO:0055085">
    <property type="term" value="P:transmembrane transport"/>
    <property type="evidence" value="ECO:0007669"/>
    <property type="project" value="InterPro"/>
</dbReference>
<feature type="transmembrane region" description="Helical" evidence="7">
    <location>
        <begin position="177"/>
        <end position="205"/>
    </location>
</feature>
<protein>
    <submittedName>
        <fullName evidence="8">ABC-type Mn2+/Zn2+ transport system, permease component</fullName>
    </submittedName>
</protein>
<dbReference type="GO" id="GO:0043190">
    <property type="term" value="C:ATP-binding cassette (ABC) transporter complex"/>
    <property type="evidence" value="ECO:0007669"/>
    <property type="project" value="InterPro"/>
</dbReference>